<dbReference type="RefSeq" id="XP_047774930.1">
    <property type="nucleotide sequence ID" value="XM_047924851.1"/>
</dbReference>
<reference evidence="2 3" key="1">
    <citation type="journal article" date="2021" name="Environ. Microbiol.">
        <title>Gene family expansions and transcriptome signatures uncover fungal adaptations to wood decay.</title>
        <authorList>
            <person name="Hage H."/>
            <person name="Miyauchi S."/>
            <person name="Viragh M."/>
            <person name="Drula E."/>
            <person name="Min B."/>
            <person name="Chaduli D."/>
            <person name="Navarro D."/>
            <person name="Favel A."/>
            <person name="Norest M."/>
            <person name="Lesage-Meessen L."/>
            <person name="Balint B."/>
            <person name="Merenyi Z."/>
            <person name="de Eugenio L."/>
            <person name="Morin E."/>
            <person name="Martinez A.T."/>
            <person name="Baldrian P."/>
            <person name="Stursova M."/>
            <person name="Martinez M.J."/>
            <person name="Novotny C."/>
            <person name="Magnuson J.K."/>
            <person name="Spatafora J.W."/>
            <person name="Maurice S."/>
            <person name="Pangilinan J."/>
            <person name="Andreopoulos W."/>
            <person name="LaButti K."/>
            <person name="Hundley H."/>
            <person name="Na H."/>
            <person name="Kuo A."/>
            <person name="Barry K."/>
            <person name="Lipzen A."/>
            <person name="Henrissat B."/>
            <person name="Riley R."/>
            <person name="Ahrendt S."/>
            <person name="Nagy L.G."/>
            <person name="Grigoriev I.V."/>
            <person name="Martin F."/>
            <person name="Rosso M.N."/>
        </authorList>
    </citation>
    <scope>NUCLEOTIDE SEQUENCE [LARGE SCALE GENOMIC DNA]</scope>
    <source>
        <strain evidence="2 3">CIRM-BRFM 1785</strain>
    </source>
</reference>
<evidence type="ECO:0000313" key="2">
    <source>
        <dbReference type="EMBL" id="KAH9831833.1"/>
    </source>
</evidence>
<dbReference type="Proteomes" id="UP000814176">
    <property type="component" value="Unassembled WGS sequence"/>
</dbReference>
<gene>
    <name evidence="2" type="ORF">C8Q71DRAFT_780695</name>
</gene>
<keyword evidence="3" id="KW-1185">Reference proteome</keyword>
<comment type="caution">
    <text evidence="2">The sequence shown here is derived from an EMBL/GenBank/DDBJ whole genome shotgun (WGS) entry which is preliminary data.</text>
</comment>
<evidence type="ECO:0000256" key="1">
    <source>
        <dbReference type="SAM" id="MobiDB-lite"/>
    </source>
</evidence>
<protein>
    <recommendedName>
        <fullName evidence="4">Transposase</fullName>
    </recommendedName>
</protein>
<accession>A0ABQ8K4L9</accession>
<dbReference type="GeneID" id="72005583"/>
<feature type="compositionally biased region" description="Basic and acidic residues" evidence="1">
    <location>
        <begin position="70"/>
        <end position="80"/>
    </location>
</feature>
<dbReference type="EMBL" id="JADCUA010000024">
    <property type="protein sequence ID" value="KAH9831833.1"/>
    <property type="molecule type" value="Genomic_DNA"/>
</dbReference>
<evidence type="ECO:0008006" key="4">
    <source>
        <dbReference type="Google" id="ProtNLM"/>
    </source>
</evidence>
<organism evidence="2 3">
    <name type="scientific">Rhodofomes roseus</name>
    <dbReference type="NCBI Taxonomy" id="34475"/>
    <lineage>
        <taxon>Eukaryota</taxon>
        <taxon>Fungi</taxon>
        <taxon>Dikarya</taxon>
        <taxon>Basidiomycota</taxon>
        <taxon>Agaricomycotina</taxon>
        <taxon>Agaricomycetes</taxon>
        <taxon>Polyporales</taxon>
        <taxon>Rhodofomes</taxon>
    </lineage>
</organism>
<name>A0ABQ8K4L9_9APHY</name>
<proteinExistence type="predicted"/>
<evidence type="ECO:0000313" key="3">
    <source>
        <dbReference type="Proteomes" id="UP000814176"/>
    </source>
</evidence>
<sequence length="211" mass="24153">MRINELVYATRCSERRTGGRHVVAADRTHDPCLAELLVQIKAEAPSHTIWLLRCWPERERVDGQLFGTEKGARDEAEGVRTTEAAPAKGRTGNGREARKVTEERWARRLRRVLWAALVPRGGTLVRRWRMPARTAHPGTQASRAWRPHDCRFASCAWTRARAPSRSELPTVALRSRHARHTRQHWTGSFQSDLTRDELDGLFERTGYSSLE</sequence>
<feature type="region of interest" description="Disordered" evidence="1">
    <location>
        <begin position="69"/>
        <end position="100"/>
    </location>
</feature>